<dbReference type="InterPro" id="IPR051620">
    <property type="entry name" value="ORF904-like_C"/>
</dbReference>
<gene>
    <name evidence="6" type="ORF">MASS_0409</name>
</gene>
<dbReference type="AlphaFoldDB" id="A0AB33A5L4"/>
<dbReference type="NCBIfam" id="TIGR01613">
    <property type="entry name" value="primase_Cterm"/>
    <property type="match status" value="1"/>
</dbReference>
<organism evidence="6 7">
    <name type="scientific">Mycobacteroides abscessus subsp. bolletii 50594</name>
    <dbReference type="NCBI Taxonomy" id="1303024"/>
    <lineage>
        <taxon>Bacteria</taxon>
        <taxon>Bacillati</taxon>
        <taxon>Actinomycetota</taxon>
        <taxon>Actinomycetes</taxon>
        <taxon>Mycobacteriales</taxon>
        <taxon>Mycobacteriaceae</taxon>
        <taxon>Mycobacteroides</taxon>
        <taxon>Mycobacteroides abscessus</taxon>
    </lineage>
</organism>
<dbReference type="SMART" id="SM00885">
    <property type="entry name" value="D5_N"/>
    <property type="match status" value="1"/>
</dbReference>
<evidence type="ECO:0000313" key="6">
    <source>
        <dbReference type="EMBL" id="AGM27011.1"/>
    </source>
</evidence>
<dbReference type="InterPro" id="IPR024385">
    <property type="entry name" value="DUF3854"/>
</dbReference>
<dbReference type="GO" id="GO:0005524">
    <property type="term" value="F:ATP binding"/>
    <property type="evidence" value="ECO:0007669"/>
    <property type="project" value="UniProtKB-KW"/>
</dbReference>
<protein>
    <submittedName>
        <fullName evidence="6">Phage/plasmid primase</fullName>
    </submittedName>
</protein>
<dbReference type="InterPro" id="IPR014015">
    <property type="entry name" value="Helicase_SF3_DNA-vir"/>
</dbReference>
<proteinExistence type="predicted"/>
<dbReference type="Gene3D" id="3.40.50.300">
    <property type="entry name" value="P-loop containing nucleotide triphosphate hydrolases"/>
    <property type="match status" value="1"/>
</dbReference>
<evidence type="ECO:0000256" key="4">
    <source>
        <dbReference type="SAM" id="MobiDB-lite"/>
    </source>
</evidence>
<dbReference type="Pfam" id="PF19263">
    <property type="entry name" value="DUF5906"/>
    <property type="match status" value="1"/>
</dbReference>
<evidence type="ECO:0000313" key="7">
    <source>
        <dbReference type="Proteomes" id="UP000013961"/>
    </source>
</evidence>
<dbReference type="InterPro" id="IPR027417">
    <property type="entry name" value="P-loop_NTPase"/>
</dbReference>
<keyword evidence="2" id="KW-0378">Hydrolase</keyword>
<feature type="region of interest" description="Disordered" evidence="4">
    <location>
        <begin position="758"/>
        <end position="803"/>
    </location>
</feature>
<dbReference type="InterPro" id="IPR006500">
    <property type="entry name" value="Helicase_put_C_phage/plasmid"/>
</dbReference>
<feature type="domain" description="SF3 helicase" evidence="5">
    <location>
        <begin position="420"/>
        <end position="576"/>
    </location>
</feature>
<dbReference type="InterPro" id="IPR014818">
    <property type="entry name" value="Phage/plasmid_primase_P4_C"/>
</dbReference>
<evidence type="ECO:0000259" key="5">
    <source>
        <dbReference type="PROSITE" id="PS51206"/>
    </source>
</evidence>
<dbReference type="GO" id="GO:0016787">
    <property type="term" value="F:hydrolase activity"/>
    <property type="evidence" value="ECO:0007669"/>
    <property type="project" value="UniProtKB-KW"/>
</dbReference>
<keyword evidence="3" id="KW-0067">ATP-binding</keyword>
<dbReference type="PROSITE" id="PS51206">
    <property type="entry name" value="SF3_HELICASE_1"/>
    <property type="match status" value="1"/>
</dbReference>
<sequence>MAVPDDITVAPTEEAGRSLLPDHFEYLAGSGISASYLEKTPLIRSVETQADLPDYFRERDDIVRPRGILFGWRTKDGSIEWQLRLDEPLTDPDTGRVKKYLMRSDSGIRYGLILKRSGSKVLIVEGTKQGHAVAAAIDMNTSVIQIPGCTGWSRDGWQVPNDMIHLTRGRQVFILLDADAADNPDVYTAGEKLAKGLSPLAKSVRFIPCPGTGKEGIDDFLAGLDERERKDILETLTGNATARPASRRPGAKLTVLRGGRDGEKSDDGGYIGDQEWAWTPSGKLRYDTVSRHIMAEHPVALAGADQLAVYRDGVYSLAPSSLKALVGRLLRDEMDTARFNNLTLRLLGVAHDEDARLRDRLDEPLVPVLNGVVDLRTGQLLPHSPEYLLPYKLNIAYDPNAMCPTYEKWLHASTLVRGHDQVNILEDVVSQMLDLASRPEKALFLVGPTRSGKSTFLRLLTLLAGSEMCSSTTLHQLSDDTFAGADLYGKLVNIDADMPDGYVPDVSIFKKLTGGEEGVRANPKHKTPFTFINSAMLAFSANIMPTVGEKSRAFVARSIPVSFPVSYFGKEDRALGKKLEAELPGIFNRWMMAWRARQARGGAFLDPNAKVMQEFEESVSTIHAFVREALWVWPQGGEGWQGEKTIATTHSANWQTLFALYEEWAGKTNRGATSFRNFQERLLQVPGVTDLDKTLRDTSTNKTRVVNVSPVAHPEWGRPKVAILGKTPNPPKVQHVAAPVVEVPLVSLKDMGPIVLDGTTPAPAATAAPKTKRVKKSAAPPPAPTVDWGSTQFVVPASAKGAK</sequence>
<dbReference type="EMBL" id="CP004374">
    <property type="protein sequence ID" value="AGM27011.1"/>
    <property type="molecule type" value="Genomic_DNA"/>
</dbReference>
<evidence type="ECO:0000256" key="1">
    <source>
        <dbReference type="ARBA" id="ARBA00022741"/>
    </source>
</evidence>
<dbReference type="Proteomes" id="UP000013961">
    <property type="component" value="Chromosome"/>
</dbReference>
<feature type="compositionally biased region" description="Low complexity" evidence="4">
    <location>
        <begin position="759"/>
        <end position="769"/>
    </location>
</feature>
<keyword evidence="1" id="KW-0547">Nucleotide-binding</keyword>
<dbReference type="Pfam" id="PF12965">
    <property type="entry name" value="DUF3854"/>
    <property type="match status" value="1"/>
</dbReference>
<dbReference type="KEGG" id="mabb:MASS_0409"/>
<dbReference type="RefSeq" id="WP_016341699.1">
    <property type="nucleotide sequence ID" value="NC_021282.1"/>
</dbReference>
<accession>A0AB33A5L4</accession>
<dbReference type="SUPFAM" id="SSF52540">
    <property type="entry name" value="P-loop containing nucleoside triphosphate hydrolases"/>
    <property type="match status" value="1"/>
</dbReference>
<dbReference type="Pfam" id="PF08706">
    <property type="entry name" value="D5_N"/>
    <property type="match status" value="1"/>
</dbReference>
<evidence type="ECO:0000256" key="2">
    <source>
        <dbReference type="ARBA" id="ARBA00022801"/>
    </source>
</evidence>
<evidence type="ECO:0000256" key="3">
    <source>
        <dbReference type="ARBA" id="ARBA00022840"/>
    </source>
</evidence>
<dbReference type="PANTHER" id="PTHR35372">
    <property type="entry name" value="ATP BINDING PROTEIN-RELATED"/>
    <property type="match status" value="1"/>
</dbReference>
<dbReference type="InterPro" id="IPR045455">
    <property type="entry name" value="NrS-1_pol-like_helicase"/>
</dbReference>
<name>A0AB33A5L4_9MYCO</name>
<reference evidence="6 7" key="1">
    <citation type="journal article" date="2013" name="Genome Announc.">
        <title>Complete Genome Sequence of Mycobacterium massiliense Clinical Strain Asan 50594, Belonging to the Type II Genotype.</title>
        <authorList>
            <person name="Kim B.J."/>
            <person name="Kim B.R."/>
            <person name="Hong S.H."/>
            <person name="Seok S.H."/>
            <person name="Kook Y.H."/>
            <person name="Kim B.J."/>
        </authorList>
    </citation>
    <scope>NUCLEOTIDE SEQUENCE [LARGE SCALE GENOMIC DNA]</scope>
    <source>
        <strain evidence="6 7">50594</strain>
    </source>
</reference>
<dbReference type="PANTHER" id="PTHR35372:SF2">
    <property type="entry name" value="SF3 HELICASE DOMAIN-CONTAINING PROTEIN"/>
    <property type="match status" value="1"/>
</dbReference>